<dbReference type="Proteomes" id="UP001562354">
    <property type="component" value="Unassembled WGS sequence"/>
</dbReference>
<dbReference type="PANTHER" id="PTHR10706">
    <property type="entry name" value="F-BOX FAMILY PROTEIN"/>
    <property type="match status" value="1"/>
</dbReference>
<sequence>MDEAAVSTLLALPAELIYHILAFLPPASLAAFSATSRLSRHHALYEGIWQRLVNDNIAEPLSSSSPLPSFRDLFIAHYEHWFLPRHRLWFADSEPNGKLLLARYDPRRGCIEAYAVVAERGEHRSEHWKHDANVSIHSFNPRVQLDLNQPVLKLDVGSPRTEIRAPPKPQALGMSNWFRPSRLFGEEDVSSSQEPMPRLSREILMDCSAPAGLYTSFMFARDHPADITGPGTPVWPPLSIPALSRTRNLSSDCFLSSGHRPKTITEVSQNTFRLRKWIEFSNRHAISTMLVGENNEDDNSYLQMGIPRSMLGQSVRMGEDVATYATLPSWCYTPTKEKPWQGIWCGDYSGHGCEFIVVLQPDEGDEMPLPDGMRWMHEWLTTGVRRRESSSTYDNHMNAELRAILDGRRHSVFDFDEDAEADEQDNVDSVNISPPSPTISSDRPDRTTNDDNADVPDSSPAAPSFNPNSVYSGRIEAVKLTGDPNIPRGQHTFIAPDIGNRGFVRVASESPFEGARVVRSAGHIAGGGFVHDEFVPSQLMLISPDRMAQYWMYFGHVSYYRRVNVEELLRL</sequence>
<dbReference type="Gene3D" id="1.20.1280.50">
    <property type="match status" value="1"/>
</dbReference>
<feature type="compositionally biased region" description="Low complexity" evidence="3">
    <location>
        <begin position="456"/>
        <end position="469"/>
    </location>
</feature>
<dbReference type="EMBL" id="JBFMKM010000009">
    <property type="protein sequence ID" value="KAL1304131.1"/>
    <property type="molecule type" value="Genomic_DNA"/>
</dbReference>
<accession>A0ABR3PEG0</accession>
<dbReference type="Pfam" id="PF12937">
    <property type="entry name" value="F-box-like"/>
    <property type="match status" value="1"/>
</dbReference>
<dbReference type="SUPFAM" id="SSF81383">
    <property type="entry name" value="F-box domain"/>
    <property type="match status" value="1"/>
</dbReference>
<name>A0ABR3PEG0_9PEZI</name>
<proteinExistence type="predicted"/>
<reference evidence="5 6" key="1">
    <citation type="submission" date="2024-07" db="EMBL/GenBank/DDBJ databases">
        <title>Draft sequence of the Neodothiora populina.</title>
        <authorList>
            <person name="Drown D.D."/>
            <person name="Schuette U.S."/>
            <person name="Buechlein A.B."/>
            <person name="Rusch D.R."/>
            <person name="Winton L.W."/>
            <person name="Adams G.A."/>
        </authorList>
    </citation>
    <scope>NUCLEOTIDE SEQUENCE [LARGE SCALE GENOMIC DNA]</scope>
    <source>
        <strain evidence="5 6">CPC 39397</strain>
    </source>
</reference>
<feature type="region of interest" description="Disordered" evidence="3">
    <location>
        <begin position="419"/>
        <end position="469"/>
    </location>
</feature>
<feature type="domain" description="F-box" evidence="4">
    <location>
        <begin position="6"/>
        <end position="52"/>
    </location>
</feature>
<dbReference type="PROSITE" id="PS50181">
    <property type="entry name" value="FBOX"/>
    <property type="match status" value="1"/>
</dbReference>
<evidence type="ECO:0000313" key="6">
    <source>
        <dbReference type="Proteomes" id="UP001562354"/>
    </source>
</evidence>
<dbReference type="RefSeq" id="XP_069200406.1">
    <property type="nucleotide sequence ID" value="XM_069345503.1"/>
</dbReference>
<gene>
    <name evidence="5" type="ORF">AAFC00_000559</name>
</gene>
<comment type="pathway">
    <text evidence="1">Protein modification; protein ubiquitination.</text>
</comment>
<dbReference type="InterPro" id="IPR036047">
    <property type="entry name" value="F-box-like_dom_sf"/>
</dbReference>
<dbReference type="InterPro" id="IPR045048">
    <property type="entry name" value="FBXO31/39"/>
</dbReference>
<organism evidence="5 6">
    <name type="scientific">Neodothiora populina</name>
    <dbReference type="NCBI Taxonomy" id="2781224"/>
    <lineage>
        <taxon>Eukaryota</taxon>
        <taxon>Fungi</taxon>
        <taxon>Dikarya</taxon>
        <taxon>Ascomycota</taxon>
        <taxon>Pezizomycotina</taxon>
        <taxon>Dothideomycetes</taxon>
        <taxon>Dothideomycetidae</taxon>
        <taxon>Dothideales</taxon>
        <taxon>Dothioraceae</taxon>
        <taxon>Neodothiora</taxon>
    </lineage>
</organism>
<feature type="compositionally biased region" description="Polar residues" evidence="3">
    <location>
        <begin position="427"/>
        <end position="441"/>
    </location>
</feature>
<protein>
    <recommendedName>
        <fullName evidence="4">F-box domain-containing protein</fullName>
    </recommendedName>
</protein>
<dbReference type="InterPro" id="IPR001810">
    <property type="entry name" value="F-box_dom"/>
</dbReference>
<dbReference type="GeneID" id="95974262"/>
<comment type="caution">
    <text evidence="5">The sequence shown here is derived from an EMBL/GenBank/DDBJ whole genome shotgun (WGS) entry which is preliminary data.</text>
</comment>
<evidence type="ECO:0000259" key="4">
    <source>
        <dbReference type="PROSITE" id="PS50181"/>
    </source>
</evidence>
<keyword evidence="2" id="KW-0833">Ubl conjugation pathway</keyword>
<keyword evidence="6" id="KW-1185">Reference proteome</keyword>
<dbReference type="Pfam" id="PF12014">
    <property type="entry name" value="Cyclin_D1_bind"/>
    <property type="match status" value="1"/>
</dbReference>
<dbReference type="PANTHER" id="PTHR10706:SF130">
    <property type="entry name" value="F-BOX ONLY PROTEIN 31"/>
    <property type="match status" value="1"/>
</dbReference>
<evidence type="ECO:0000256" key="1">
    <source>
        <dbReference type="ARBA" id="ARBA00004906"/>
    </source>
</evidence>
<evidence type="ECO:0000256" key="2">
    <source>
        <dbReference type="ARBA" id="ARBA00022786"/>
    </source>
</evidence>
<evidence type="ECO:0000256" key="3">
    <source>
        <dbReference type="SAM" id="MobiDB-lite"/>
    </source>
</evidence>
<evidence type="ECO:0000313" key="5">
    <source>
        <dbReference type="EMBL" id="KAL1304131.1"/>
    </source>
</evidence>